<proteinExistence type="inferred from homology"/>
<dbReference type="Proteomes" id="UP001318682">
    <property type="component" value="Chromosome"/>
</dbReference>
<evidence type="ECO:0000313" key="6">
    <source>
        <dbReference type="EMBL" id="WVX50686.1"/>
    </source>
</evidence>
<dbReference type="PANTHER" id="PTHR42988:SF2">
    <property type="entry name" value="CYCLIC NUCLEOTIDE PHOSPHODIESTERASE CBUA0032-RELATED"/>
    <property type="match status" value="1"/>
</dbReference>
<dbReference type="InterPro" id="IPR004843">
    <property type="entry name" value="Calcineurin-like_PHP"/>
</dbReference>
<evidence type="ECO:0000256" key="3">
    <source>
        <dbReference type="ARBA" id="ARBA00023004"/>
    </source>
</evidence>
<dbReference type="PANTHER" id="PTHR42988">
    <property type="entry name" value="PHOSPHOHYDROLASE"/>
    <property type="match status" value="1"/>
</dbReference>
<evidence type="ECO:0000256" key="1">
    <source>
        <dbReference type="ARBA" id="ARBA00022723"/>
    </source>
</evidence>
<dbReference type="InterPro" id="IPR026575">
    <property type="entry name" value="GpdQ/CpdA-like"/>
</dbReference>
<keyword evidence="3" id="KW-0408">Iron</keyword>
<dbReference type="InterPro" id="IPR050884">
    <property type="entry name" value="CNP_phosphodiesterase-III"/>
</dbReference>
<evidence type="ECO:0000256" key="2">
    <source>
        <dbReference type="ARBA" id="ARBA00022801"/>
    </source>
</evidence>
<gene>
    <name evidence="6" type="primary">cpdA_4</name>
    <name evidence="6" type="ORF">ROLI_037850</name>
</gene>
<name>A0ABZ2BX90_9RHOB</name>
<reference evidence="7" key="2">
    <citation type="submission" date="2024-01" db="EMBL/GenBank/DDBJ databases">
        <title>Roseobacter fucihabitans sp. nov., isolated from the brown alga Fucus spiralis.</title>
        <authorList>
            <person name="Hahnke S."/>
            <person name="Berger M."/>
            <person name="Schlingloff A."/>
            <person name="Athale I."/>
            <person name="Neumann-Schaal M."/>
            <person name="Adenaya A."/>
            <person name="Poehlein A."/>
            <person name="Daniel R."/>
            <person name="Pertersen J."/>
            <person name="Brinkhoff T."/>
        </authorList>
    </citation>
    <scope>NUCLEOTIDE SEQUENCE [LARGE SCALE GENOMIC DNA]</scope>
    <source>
        <strain evidence="7">B14</strain>
    </source>
</reference>
<dbReference type="CDD" id="cd07402">
    <property type="entry name" value="MPP_GpdQ"/>
    <property type="match status" value="1"/>
</dbReference>
<keyword evidence="2 6" id="KW-0378">Hydrolase</keyword>
<evidence type="ECO:0000313" key="7">
    <source>
        <dbReference type="Proteomes" id="UP001318682"/>
    </source>
</evidence>
<dbReference type="InterPro" id="IPR029052">
    <property type="entry name" value="Metallo-depent_PP-like"/>
</dbReference>
<dbReference type="GO" id="GO:0004115">
    <property type="term" value="F:3',5'-cyclic-AMP phosphodiesterase activity"/>
    <property type="evidence" value="ECO:0007669"/>
    <property type="project" value="UniProtKB-EC"/>
</dbReference>
<evidence type="ECO:0000259" key="5">
    <source>
        <dbReference type="Pfam" id="PF00149"/>
    </source>
</evidence>
<protein>
    <submittedName>
        <fullName evidence="6">3',5'-cyclic adenosine monophosphate phosphodiesterase CpdA</fullName>
        <ecNumber evidence="6">3.1.4.53</ecNumber>
    </submittedName>
</protein>
<dbReference type="EMBL" id="CP143423">
    <property type="protein sequence ID" value="WVX50686.1"/>
    <property type="molecule type" value="Genomic_DNA"/>
</dbReference>
<dbReference type="RefSeq" id="WP_187431648.1">
    <property type="nucleotide sequence ID" value="NZ_CP143423.1"/>
</dbReference>
<dbReference type="Pfam" id="PF00149">
    <property type="entry name" value="Metallophos"/>
    <property type="match status" value="1"/>
</dbReference>
<dbReference type="EC" id="3.1.4.53" evidence="6"/>
<dbReference type="InterPro" id="IPR042283">
    <property type="entry name" value="GpdQ_catalytic"/>
</dbReference>
<evidence type="ECO:0000256" key="4">
    <source>
        <dbReference type="ARBA" id="ARBA00025742"/>
    </source>
</evidence>
<dbReference type="InterPro" id="IPR042281">
    <property type="entry name" value="GpdQ_beta-strand"/>
</dbReference>
<sequence>MSAILQITDTHIVREGALVSNRLETDAALMRLLDRIQSIRHQIGPLDAVVVSGDVSDDGKPESYARFKALIAPLDVPLLVIPGNHDAREPMRVAFPEQFAPKGPLNWVRHMGALTVIGLDTLVEGSSTGTLDATSLAFLEAELVKAANAPILLALHHPPFLSGMGFMDEIGLANRDAFCDLVSNHIGPMRIICGHIHTMMVADVGGHIAISAPSPCSTIAFDQRPDAPVGFMALEDGCLLHKWDAGFQTIRIGPDAGPGPFPF</sequence>
<dbReference type="Gene3D" id="3.30.750.180">
    <property type="entry name" value="GpdQ, beta-strand dimerisation domain"/>
    <property type="match status" value="1"/>
</dbReference>
<comment type="similarity">
    <text evidence="4">Belongs to the cyclic nucleotide phosphodiesterase class-III family.</text>
</comment>
<keyword evidence="7" id="KW-1185">Reference proteome</keyword>
<keyword evidence="1" id="KW-0479">Metal-binding</keyword>
<organism evidence="6 7">
    <name type="scientific">Roseobacter fucihabitans</name>
    <dbReference type="NCBI Taxonomy" id="1537242"/>
    <lineage>
        <taxon>Bacteria</taxon>
        <taxon>Pseudomonadati</taxon>
        <taxon>Pseudomonadota</taxon>
        <taxon>Alphaproteobacteria</taxon>
        <taxon>Rhodobacterales</taxon>
        <taxon>Roseobacteraceae</taxon>
        <taxon>Roseobacter</taxon>
    </lineage>
</organism>
<reference evidence="6 7" key="1">
    <citation type="submission" date="2015-07" db="EMBL/GenBank/DDBJ databases">
        <authorList>
            <person name="Voget S."/>
            <person name="Dogs M."/>
            <person name="Brinkhoff T.H."/>
            <person name="Daniel R."/>
        </authorList>
    </citation>
    <scope>NUCLEOTIDE SEQUENCE [LARGE SCALE GENOMIC DNA]</scope>
    <source>
        <strain evidence="6 7">B14</strain>
    </source>
</reference>
<accession>A0ABZ2BX90</accession>
<dbReference type="SUPFAM" id="SSF56300">
    <property type="entry name" value="Metallo-dependent phosphatases"/>
    <property type="match status" value="1"/>
</dbReference>
<dbReference type="Gene3D" id="3.60.21.40">
    <property type="entry name" value="GpdQ, catalytic alpha/beta sandwich domain"/>
    <property type="match status" value="1"/>
</dbReference>
<feature type="domain" description="Calcineurin-like phosphoesterase" evidence="5">
    <location>
        <begin position="4"/>
        <end position="198"/>
    </location>
</feature>